<proteinExistence type="predicted"/>
<feature type="transmembrane region" description="Helical" evidence="1">
    <location>
        <begin position="6"/>
        <end position="24"/>
    </location>
</feature>
<gene>
    <name evidence="2" type="ORF">LVIROSA_LOCUS19388</name>
</gene>
<accession>A0AAU9MY48</accession>
<dbReference type="AlphaFoldDB" id="A0AAU9MY48"/>
<comment type="caution">
    <text evidence="2">The sequence shown here is derived from an EMBL/GenBank/DDBJ whole genome shotgun (WGS) entry which is preliminary data.</text>
</comment>
<evidence type="ECO:0000256" key="1">
    <source>
        <dbReference type="SAM" id="Phobius"/>
    </source>
</evidence>
<dbReference type="EMBL" id="CAKMRJ010003334">
    <property type="protein sequence ID" value="CAH1432759.1"/>
    <property type="molecule type" value="Genomic_DNA"/>
</dbReference>
<protein>
    <submittedName>
        <fullName evidence="2">Uncharacterized protein</fullName>
    </submittedName>
</protein>
<reference evidence="2 3" key="1">
    <citation type="submission" date="2022-01" db="EMBL/GenBank/DDBJ databases">
        <authorList>
            <person name="Xiong W."/>
            <person name="Schranz E."/>
        </authorList>
    </citation>
    <scope>NUCLEOTIDE SEQUENCE [LARGE SCALE GENOMIC DNA]</scope>
</reference>
<organism evidence="2 3">
    <name type="scientific">Lactuca virosa</name>
    <dbReference type="NCBI Taxonomy" id="75947"/>
    <lineage>
        <taxon>Eukaryota</taxon>
        <taxon>Viridiplantae</taxon>
        <taxon>Streptophyta</taxon>
        <taxon>Embryophyta</taxon>
        <taxon>Tracheophyta</taxon>
        <taxon>Spermatophyta</taxon>
        <taxon>Magnoliopsida</taxon>
        <taxon>eudicotyledons</taxon>
        <taxon>Gunneridae</taxon>
        <taxon>Pentapetalae</taxon>
        <taxon>asterids</taxon>
        <taxon>campanulids</taxon>
        <taxon>Asterales</taxon>
        <taxon>Asteraceae</taxon>
        <taxon>Cichorioideae</taxon>
        <taxon>Cichorieae</taxon>
        <taxon>Lactucinae</taxon>
        <taxon>Lactuca</taxon>
    </lineage>
</organism>
<keyword evidence="1" id="KW-1133">Transmembrane helix</keyword>
<keyword evidence="1" id="KW-0812">Transmembrane</keyword>
<evidence type="ECO:0000313" key="3">
    <source>
        <dbReference type="Proteomes" id="UP001157418"/>
    </source>
</evidence>
<sequence length="164" mass="18879">MEKKSWVCTVIIQLALCFALYYAINFVRGGFRAPKEQTRLLKQIEKVMNTYKVGFVINISELGEDDPLLQNATQYFNPFEGSMVHYSLNNGMIQDPSEVQLKQLSRKLESSNSNWHIATGFHPLFCNQSWNQTQAKGNNVMLQMLMNHGVVFYSLTSQMFIKKV</sequence>
<keyword evidence="3" id="KW-1185">Reference proteome</keyword>
<keyword evidence="1" id="KW-0472">Membrane</keyword>
<name>A0AAU9MY48_9ASTR</name>
<dbReference type="Proteomes" id="UP001157418">
    <property type="component" value="Unassembled WGS sequence"/>
</dbReference>
<evidence type="ECO:0000313" key="2">
    <source>
        <dbReference type="EMBL" id="CAH1432759.1"/>
    </source>
</evidence>